<protein>
    <submittedName>
        <fullName evidence="1">Uncharacterized protein</fullName>
    </submittedName>
</protein>
<proteinExistence type="predicted"/>
<evidence type="ECO:0000313" key="1">
    <source>
        <dbReference type="EMBL" id="NKY60402.1"/>
    </source>
</evidence>
<dbReference type="RefSeq" id="WP_157117198.1">
    <property type="nucleotide sequence ID" value="NZ_JAAXOT010000022.1"/>
</dbReference>
<dbReference type="EMBL" id="JAAXOT010000022">
    <property type="protein sequence ID" value="NKY60402.1"/>
    <property type="molecule type" value="Genomic_DNA"/>
</dbReference>
<dbReference type="AlphaFoldDB" id="A0A846YSZ6"/>
<sequence length="167" mass="18184">MNQNEASCDATTRIGGFGGVCIDGTIKCERSGEHDLHLNHSHCRMGHSWVTTFTPRDQLAELIGDTYQDDYGLPADGTFQDCADAALAAGWRPPARVIETPEALDALPFLSIVREIVGPAPVSGCDYGAVWERRTSGWECIAAGIRHNWVRFPARVLYVPDENGAPS</sequence>
<accession>A0A846YSZ6</accession>
<gene>
    <name evidence="1" type="ORF">HGA15_30555</name>
</gene>
<evidence type="ECO:0000313" key="2">
    <source>
        <dbReference type="Proteomes" id="UP000570678"/>
    </source>
</evidence>
<organism evidence="1 2">
    <name type="scientific">Nocardia flavorosea</name>
    <dbReference type="NCBI Taxonomy" id="53429"/>
    <lineage>
        <taxon>Bacteria</taxon>
        <taxon>Bacillati</taxon>
        <taxon>Actinomycetota</taxon>
        <taxon>Actinomycetes</taxon>
        <taxon>Mycobacteriales</taxon>
        <taxon>Nocardiaceae</taxon>
        <taxon>Nocardia</taxon>
    </lineage>
</organism>
<comment type="caution">
    <text evidence="1">The sequence shown here is derived from an EMBL/GenBank/DDBJ whole genome shotgun (WGS) entry which is preliminary data.</text>
</comment>
<name>A0A846YSZ6_9NOCA</name>
<dbReference type="Proteomes" id="UP000570678">
    <property type="component" value="Unassembled WGS sequence"/>
</dbReference>
<keyword evidence="2" id="KW-1185">Reference proteome</keyword>
<reference evidence="1 2" key="1">
    <citation type="submission" date="2020-04" db="EMBL/GenBank/DDBJ databases">
        <title>MicrobeNet Type strains.</title>
        <authorList>
            <person name="Nicholson A.C."/>
        </authorList>
    </citation>
    <scope>NUCLEOTIDE SEQUENCE [LARGE SCALE GENOMIC DNA]</scope>
    <source>
        <strain evidence="1 2">JCM 3332</strain>
    </source>
</reference>